<feature type="transmembrane region" description="Helical" evidence="8">
    <location>
        <begin position="198"/>
        <end position="218"/>
    </location>
</feature>
<dbReference type="SUPFAM" id="SSF51695">
    <property type="entry name" value="PLC-like phosphodiesterases"/>
    <property type="match status" value="1"/>
</dbReference>
<evidence type="ECO:0000256" key="6">
    <source>
        <dbReference type="ARBA" id="ARBA00023180"/>
    </source>
</evidence>
<keyword evidence="11" id="KW-1185">Reference proteome</keyword>
<dbReference type="GO" id="GO:0008081">
    <property type="term" value="F:phosphoric diester hydrolase activity"/>
    <property type="evidence" value="ECO:0007669"/>
    <property type="project" value="InterPro"/>
</dbReference>
<feature type="transmembrane region" description="Helical" evidence="8">
    <location>
        <begin position="503"/>
        <end position="524"/>
    </location>
</feature>
<feature type="transmembrane region" description="Helical" evidence="8">
    <location>
        <begin position="48"/>
        <end position="68"/>
    </location>
</feature>
<dbReference type="GO" id="GO:0016020">
    <property type="term" value="C:membrane"/>
    <property type="evidence" value="ECO:0007669"/>
    <property type="project" value="UniProtKB-SubCell"/>
</dbReference>
<evidence type="ECO:0000256" key="4">
    <source>
        <dbReference type="ARBA" id="ARBA00022989"/>
    </source>
</evidence>
<accession>A0A9Q1BQY6</accession>
<dbReference type="InterPro" id="IPR030395">
    <property type="entry name" value="GP_PDE_dom"/>
</dbReference>
<name>A0A9Q1BQY6_HOLLE</name>
<dbReference type="PANTHER" id="PTHR23344:SF50">
    <property type="entry name" value="GP-PDE DOMAIN-CONTAINING PROTEIN"/>
    <property type="match status" value="1"/>
</dbReference>
<keyword evidence="2 8" id="KW-0812">Transmembrane</keyword>
<evidence type="ECO:0000313" key="10">
    <source>
        <dbReference type="EMBL" id="KAJ8031088.1"/>
    </source>
</evidence>
<organism evidence="10 11">
    <name type="scientific">Holothuria leucospilota</name>
    <name type="common">Black long sea cucumber</name>
    <name type="synonym">Mertensiothuria leucospilota</name>
    <dbReference type="NCBI Taxonomy" id="206669"/>
    <lineage>
        <taxon>Eukaryota</taxon>
        <taxon>Metazoa</taxon>
        <taxon>Echinodermata</taxon>
        <taxon>Eleutherozoa</taxon>
        <taxon>Echinozoa</taxon>
        <taxon>Holothuroidea</taxon>
        <taxon>Aspidochirotacea</taxon>
        <taxon>Aspidochirotida</taxon>
        <taxon>Holothuriidae</taxon>
        <taxon>Holothuria</taxon>
    </lineage>
</organism>
<evidence type="ECO:0000256" key="7">
    <source>
        <dbReference type="SAM" id="MobiDB-lite"/>
    </source>
</evidence>
<evidence type="ECO:0000256" key="5">
    <source>
        <dbReference type="ARBA" id="ARBA00023136"/>
    </source>
</evidence>
<feature type="transmembrane region" description="Helical" evidence="8">
    <location>
        <begin position="168"/>
        <end position="191"/>
    </location>
</feature>
<keyword evidence="5 8" id="KW-0472">Membrane</keyword>
<feature type="domain" description="GP-PDE" evidence="9">
    <location>
        <begin position="232"/>
        <end position="492"/>
    </location>
</feature>
<keyword evidence="6" id="KW-0325">Glycoprotein</keyword>
<evidence type="ECO:0000313" key="11">
    <source>
        <dbReference type="Proteomes" id="UP001152320"/>
    </source>
</evidence>
<proteinExistence type="predicted"/>
<dbReference type="OrthoDB" id="1058301at2759"/>
<gene>
    <name evidence="10" type="ORF">HOLleu_27699</name>
</gene>
<evidence type="ECO:0000256" key="8">
    <source>
        <dbReference type="SAM" id="Phobius"/>
    </source>
</evidence>
<keyword evidence="4 8" id="KW-1133">Transmembrane helix</keyword>
<feature type="region of interest" description="Disordered" evidence="7">
    <location>
        <begin position="544"/>
        <end position="608"/>
    </location>
</feature>
<protein>
    <submittedName>
        <fullName evidence="10">Glycerophosphodiester phosphodiesterase domain-containing protein 5</fullName>
    </submittedName>
</protein>
<feature type="transmembrane region" description="Helical" evidence="8">
    <location>
        <begin position="88"/>
        <end position="119"/>
    </location>
</feature>
<evidence type="ECO:0000256" key="3">
    <source>
        <dbReference type="ARBA" id="ARBA00022801"/>
    </source>
</evidence>
<evidence type="ECO:0000256" key="1">
    <source>
        <dbReference type="ARBA" id="ARBA00004141"/>
    </source>
</evidence>
<dbReference type="InterPro" id="IPR017946">
    <property type="entry name" value="PLC-like_Pdiesterase_TIM-brl"/>
</dbReference>
<dbReference type="Pfam" id="PF03009">
    <property type="entry name" value="GDPD"/>
    <property type="match status" value="1"/>
</dbReference>
<keyword evidence="3" id="KW-0378">Hydrolase</keyword>
<comment type="subcellular location">
    <subcellularLocation>
        <location evidence="1">Membrane</location>
        <topology evidence="1">Multi-pass membrane protein</topology>
    </subcellularLocation>
</comment>
<comment type="caution">
    <text evidence="10">The sequence shown here is derived from an EMBL/GenBank/DDBJ whole genome shotgun (WGS) entry which is preliminary data.</text>
</comment>
<reference evidence="10" key="1">
    <citation type="submission" date="2021-10" db="EMBL/GenBank/DDBJ databases">
        <title>Tropical sea cucumber genome reveals ecological adaptation and Cuvierian tubules defense mechanism.</title>
        <authorList>
            <person name="Chen T."/>
        </authorList>
    </citation>
    <scope>NUCLEOTIDE SEQUENCE</scope>
    <source>
        <strain evidence="10">Nanhai2018</strain>
        <tissue evidence="10">Muscle</tissue>
    </source>
</reference>
<dbReference type="PANTHER" id="PTHR23344">
    <property type="entry name" value="GLYCEROPHOSPHORYL DIESTER PHOSPHODIESTERASE"/>
    <property type="match status" value="1"/>
</dbReference>
<dbReference type="PROSITE" id="PS51704">
    <property type="entry name" value="GP_PDE"/>
    <property type="match status" value="1"/>
</dbReference>
<feature type="transmembrane region" description="Helical" evidence="8">
    <location>
        <begin position="131"/>
        <end position="148"/>
    </location>
</feature>
<dbReference type="Proteomes" id="UP001152320">
    <property type="component" value="Chromosome 13"/>
</dbReference>
<dbReference type="AlphaFoldDB" id="A0A9Q1BQY6"/>
<evidence type="ECO:0000259" key="9">
    <source>
        <dbReference type="PROSITE" id="PS51704"/>
    </source>
</evidence>
<sequence>MVSQSHIRLEKEQNYHNQICLSCIAGIYGCRWKRYRRSKDASSIPEKIFAGIATLSFICSTIWLYYWIIAENDAYDFNRFIAMKTHNYFNWFALFYALTIICVIYTGLLVMFALGHLMIGLQLHLHWSHKLLVILIILSSIVAAILLNKLWPEGFALASISLQITAPIIQILSVVIVTGLGWLVSSSFFRISKPAPKYTLVLFFSAVAIFLYLSPLLLHTPCLDDKEIPDRPDVMAHRGAPQLAPENTKVSFETALMHNVSGMESDVSISTDGQLFLLHDSTFEMCTDIAEVFPDRITEPASNFSWADIQKLDAGSWFLERDPFRTVRHLSEEEKEKYKKQKIMLLKDLLELVVIANISLVFDLRRPIYGHPYYDNYINHTLSEIFKHDIRNHQVWWLVSDGQKANYIQQVAPALLTTWEGYASVTELNKFHVTNVNAEYSEVFESDIRQYEKNGITSSIYQVGKRWIFSLFWCEGATSVTSSACQLVKNIDSPYFILTPKGYLIIWIILDVISVFLIVGFFLYHRKHYYEYINNPEAISLNSGRHRYGPQGRRKSDKELLFGSNKKGTSRESDSDSPVRTPQEMMNAADAGQKDSLPDNEVVGIQME</sequence>
<dbReference type="EMBL" id="JAIZAY010000013">
    <property type="protein sequence ID" value="KAJ8031088.1"/>
    <property type="molecule type" value="Genomic_DNA"/>
</dbReference>
<dbReference type="Gene3D" id="3.20.20.190">
    <property type="entry name" value="Phosphatidylinositol (PI) phosphodiesterase"/>
    <property type="match status" value="1"/>
</dbReference>
<evidence type="ECO:0000256" key="2">
    <source>
        <dbReference type="ARBA" id="ARBA00022692"/>
    </source>
</evidence>
<dbReference type="GO" id="GO:0006629">
    <property type="term" value="P:lipid metabolic process"/>
    <property type="evidence" value="ECO:0007669"/>
    <property type="project" value="InterPro"/>
</dbReference>
<feature type="compositionally biased region" description="Basic residues" evidence="7">
    <location>
        <begin position="544"/>
        <end position="553"/>
    </location>
</feature>